<accession>A0A0E9Q3D8</accession>
<reference evidence="1" key="2">
    <citation type="journal article" date="2015" name="Fish Shellfish Immunol.">
        <title>Early steps in the European eel (Anguilla anguilla)-Vibrio vulnificus interaction in the gills: Role of the RtxA13 toxin.</title>
        <authorList>
            <person name="Callol A."/>
            <person name="Pajuelo D."/>
            <person name="Ebbesson L."/>
            <person name="Teles M."/>
            <person name="MacKenzie S."/>
            <person name="Amaro C."/>
        </authorList>
    </citation>
    <scope>NUCLEOTIDE SEQUENCE</scope>
</reference>
<dbReference type="EMBL" id="GBXM01097737">
    <property type="protein sequence ID" value="JAH10840.1"/>
    <property type="molecule type" value="Transcribed_RNA"/>
</dbReference>
<protein>
    <submittedName>
        <fullName evidence="1">Uncharacterized protein</fullName>
    </submittedName>
</protein>
<evidence type="ECO:0000313" key="1">
    <source>
        <dbReference type="EMBL" id="JAH10840.1"/>
    </source>
</evidence>
<dbReference type="AlphaFoldDB" id="A0A0E9Q3D8"/>
<proteinExistence type="predicted"/>
<organism evidence="1">
    <name type="scientific">Anguilla anguilla</name>
    <name type="common">European freshwater eel</name>
    <name type="synonym">Muraena anguilla</name>
    <dbReference type="NCBI Taxonomy" id="7936"/>
    <lineage>
        <taxon>Eukaryota</taxon>
        <taxon>Metazoa</taxon>
        <taxon>Chordata</taxon>
        <taxon>Craniata</taxon>
        <taxon>Vertebrata</taxon>
        <taxon>Euteleostomi</taxon>
        <taxon>Actinopterygii</taxon>
        <taxon>Neopterygii</taxon>
        <taxon>Teleostei</taxon>
        <taxon>Anguilliformes</taxon>
        <taxon>Anguillidae</taxon>
        <taxon>Anguilla</taxon>
    </lineage>
</organism>
<sequence>MNHISMQLRKNFLNGRVPHINTGQHQYLNNYVLAGSD</sequence>
<name>A0A0E9Q3D8_ANGAN</name>
<reference evidence="1" key="1">
    <citation type="submission" date="2014-11" db="EMBL/GenBank/DDBJ databases">
        <authorList>
            <person name="Amaro Gonzalez C."/>
        </authorList>
    </citation>
    <scope>NUCLEOTIDE SEQUENCE</scope>
</reference>